<dbReference type="InterPro" id="IPR052895">
    <property type="entry name" value="HetReg/Transcr_Mod"/>
</dbReference>
<dbReference type="PANTHER" id="PTHR24148">
    <property type="entry name" value="ANKYRIN REPEAT DOMAIN-CONTAINING PROTEIN 39 HOMOLOG-RELATED"/>
    <property type="match status" value="1"/>
</dbReference>
<reference evidence="4" key="1">
    <citation type="submission" date="2017-03" db="EMBL/GenBank/DDBJ databases">
        <title>Genomes of endolithic fungi from Antarctica.</title>
        <authorList>
            <person name="Coleine C."/>
            <person name="Masonjones S."/>
            <person name="Stajich J.E."/>
        </authorList>
    </citation>
    <scope>NUCLEOTIDE SEQUENCE [LARGE SCALE GENOMIC DNA]</scope>
    <source>
        <strain evidence="4">CCFEE 5527</strain>
    </source>
</reference>
<dbReference type="EMBL" id="NAJO01000042">
    <property type="protein sequence ID" value="OQN98955.1"/>
    <property type="molecule type" value="Genomic_DNA"/>
</dbReference>
<feature type="region of interest" description="Disordered" evidence="1">
    <location>
        <begin position="585"/>
        <end position="607"/>
    </location>
</feature>
<evidence type="ECO:0000313" key="4">
    <source>
        <dbReference type="Proteomes" id="UP000192596"/>
    </source>
</evidence>
<proteinExistence type="predicted"/>
<gene>
    <name evidence="3" type="ORF">B0A48_14815</name>
</gene>
<name>A0A1V8SIJ1_9PEZI</name>
<keyword evidence="4" id="KW-1185">Reference proteome</keyword>
<dbReference type="AlphaFoldDB" id="A0A1V8SIJ1"/>
<evidence type="ECO:0000256" key="1">
    <source>
        <dbReference type="SAM" id="MobiDB-lite"/>
    </source>
</evidence>
<evidence type="ECO:0000259" key="2">
    <source>
        <dbReference type="Pfam" id="PF06985"/>
    </source>
</evidence>
<accession>A0A1V8SIJ1</accession>
<dbReference type="Pfam" id="PF06985">
    <property type="entry name" value="HET"/>
    <property type="match status" value="1"/>
</dbReference>
<dbReference type="PANTHER" id="PTHR24148:SF73">
    <property type="entry name" value="HET DOMAIN PROTEIN (AFU_ORTHOLOGUE AFUA_8G01020)"/>
    <property type="match status" value="1"/>
</dbReference>
<dbReference type="InterPro" id="IPR010730">
    <property type="entry name" value="HET"/>
</dbReference>
<dbReference type="STRING" id="1507870.A0A1V8SIJ1"/>
<dbReference type="OrthoDB" id="2157530at2759"/>
<protein>
    <recommendedName>
        <fullName evidence="2">Heterokaryon incompatibility domain-containing protein</fullName>
    </recommendedName>
</protein>
<sequence>MLGYTKMSLVLDDTCNVPCPARGYPSINAQQARHNSRPGAFSTQSVPNASPAPYQYEELSNEDDIRLLRFRKRRAGGIASSLHRFQLSSPDRPVYRALSYTWDNEQARFELEMPQGSVLRVRKNLWDALVSMGDTATEAWVWCDAVCINRSSDIERNHQVKLMADIYRNANIVEAWLGQDQLSFSAVQQYMAQLRGGNATRPYDDYDDYDDYDGSYNTSQYASRILPSLSSRYWTRKWIIQEIVHARMVVLRTAQGQLPMTELEAMIEQLSKESLAPSAAAQAILATPAARLILERLEAQRGTRSANLHRLIERYAANQCGLPCDHIYALHSLVGEHRTHLPIEYGATAIKQFSTAVAFVCEHEQLSPAELPRFAELLRGLLQISTGAIAARHRALEGLHLTISVTTFARIQILPESSASLQLRTQIVPLPPMQRFTLNRRDTADWTMQRTQIEDPYLVGRPDMVYFSMPDSGFVGLAGCRLESDDFIWVVPAITLVFIVRPSSESTLRIIGRAYVWPEATQQGNIAARNPESSNTLIGNGAAETHFVFMNCTDLFTLISLAAIPPPPALPSPSVSAGEAGSWICRRETTPPSPPTRSDGTTDMKPYHLTGRPPDIRLIIYGLLFTAVLGPDVPLEDFQASRPALPILRTSGLIRREALPLFQVYDDVMMVVWNKQRGGLAITDGRYEAMDCAELDLEALWTRADVYFPAR</sequence>
<feature type="domain" description="Heterokaryon incompatibility" evidence="2">
    <location>
        <begin position="95"/>
        <end position="242"/>
    </location>
</feature>
<evidence type="ECO:0000313" key="3">
    <source>
        <dbReference type="EMBL" id="OQN98955.1"/>
    </source>
</evidence>
<comment type="caution">
    <text evidence="3">The sequence shown here is derived from an EMBL/GenBank/DDBJ whole genome shotgun (WGS) entry which is preliminary data.</text>
</comment>
<dbReference type="Proteomes" id="UP000192596">
    <property type="component" value="Unassembled WGS sequence"/>
</dbReference>
<organism evidence="3 4">
    <name type="scientific">Cryoendolithus antarcticus</name>
    <dbReference type="NCBI Taxonomy" id="1507870"/>
    <lineage>
        <taxon>Eukaryota</taxon>
        <taxon>Fungi</taxon>
        <taxon>Dikarya</taxon>
        <taxon>Ascomycota</taxon>
        <taxon>Pezizomycotina</taxon>
        <taxon>Dothideomycetes</taxon>
        <taxon>Dothideomycetidae</taxon>
        <taxon>Cladosporiales</taxon>
        <taxon>Cladosporiaceae</taxon>
        <taxon>Cryoendolithus</taxon>
    </lineage>
</organism>
<feature type="region of interest" description="Disordered" evidence="1">
    <location>
        <begin position="29"/>
        <end position="54"/>
    </location>
</feature>
<dbReference type="InParanoid" id="A0A1V8SIJ1"/>